<protein>
    <submittedName>
        <fullName evidence="4">FAD synthase</fullName>
    </submittedName>
</protein>
<evidence type="ECO:0000313" key="4">
    <source>
        <dbReference type="EMBL" id="QQR92853.1"/>
    </source>
</evidence>
<reference evidence="4" key="1">
    <citation type="submission" date="2020-11" db="EMBL/GenBank/DDBJ databases">
        <title>Connecting structure to function with the recovery of over 1000 high-quality activated sludge metagenome-assembled genomes encoding full-length rRNA genes using long-read sequencing.</title>
        <authorList>
            <person name="Singleton C.M."/>
            <person name="Petriglieri F."/>
            <person name="Kristensen J.M."/>
            <person name="Kirkegaard R.H."/>
            <person name="Michaelsen T.Y."/>
            <person name="Andersen M.H."/>
            <person name="Karst S.M."/>
            <person name="Dueholm M.S."/>
            <person name="Nielsen P.H."/>
            <person name="Albertsen M."/>
        </authorList>
    </citation>
    <scope>NUCLEOTIDE SEQUENCE</scope>
    <source>
        <strain evidence="4">Fred_18-Q3-R57-64_BAT3C.431</strain>
    </source>
</reference>
<dbReference type="Pfam" id="PF01467">
    <property type="entry name" value="CTP_transf_like"/>
    <property type="match status" value="1"/>
</dbReference>
<evidence type="ECO:0000256" key="2">
    <source>
        <dbReference type="ARBA" id="ARBA00022695"/>
    </source>
</evidence>
<dbReference type="InterPro" id="IPR004821">
    <property type="entry name" value="Cyt_trans-like"/>
</dbReference>
<dbReference type="PANTHER" id="PTHR43793:SF1">
    <property type="entry name" value="FAD SYNTHASE"/>
    <property type="match status" value="1"/>
</dbReference>
<keyword evidence="1" id="KW-0808">Transferase</keyword>
<dbReference type="InterPro" id="IPR050385">
    <property type="entry name" value="Archaeal_FAD_synthase"/>
</dbReference>
<dbReference type="SUPFAM" id="SSF52374">
    <property type="entry name" value="Nucleotidylyl transferase"/>
    <property type="match status" value="1"/>
</dbReference>
<feature type="domain" description="Cytidyltransferase-like" evidence="3">
    <location>
        <begin position="22"/>
        <end position="149"/>
    </location>
</feature>
<evidence type="ECO:0000256" key="1">
    <source>
        <dbReference type="ARBA" id="ARBA00022679"/>
    </source>
</evidence>
<gene>
    <name evidence="4" type="ORF">IPJ89_01245</name>
</gene>
<sequence>MKTAQSTKKLVKKLHEHVRVVAFGTFDILHPGHLHYLTSAKKLGNELIVGIARDTTVQKLKGKLPANNEDTRLQMVAALRVVDKAVLGNKGPIYDILEEIKPGVIALGYDQHVDTEKLVRELEARKLKCKVIRLDAFSPEKFKSSRIKEKIRAQ</sequence>
<organism evidence="4">
    <name type="scientific">Candidatus Iainarchaeum sp</name>
    <dbReference type="NCBI Taxonomy" id="3101447"/>
    <lineage>
        <taxon>Archaea</taxon>
        <taxon>Candidatus Iainarchaeota</taxon>
        <taxon>Candidatus Iainarchaeia</taxon>
        <taxon>Candidatus Iainarchaeales</taxon>
        <taxon>Candidatus Iainarchaeaceae</taxon>
        <taxon>Candidatus Iainarchaeum</taxon>
    </lineage>
</organism>
<dbReference type="GO" id="GO:0016779">
    <property type="term" value="F:nucleotidyltransferase activity"/>
    <property type="evidence" value="ECO:0007669"/>
    <property type="project" value="UniProtKB-KW"/>
</dbReference>
<accession>A0A7T9DK84</accession>
<dbReference type="EMBL" id="CP064981">
    <property type="protein sequence ID" value="QQR92853.1"/>
    <property type="molecule type" value="Genomic_DNA"/>
</dbReference>
<dbReference type="InterPro" id="IPR014729">
    <property type="entry name" value="Rossmann-like_a/b/a_fold"/>
</dbReference>
<dbReference type="PANTHER" id="PTHR43793">
    <property type="entry name" value="FAD SYNTHASE"/>
    <property type="match status" value="1"/>
</dbReference>
<proteinExistence type="predicted"/>
<evidence type="ECO:0000259" key="3">
    <source>
        <dbReference type="Pfam" id="PF01467"/>
    </source>
</evidence>
<dbReference type="AlphaFoldDB" id="A0A7T9DK84"/>
<dbReference type="Gene3D" id="3.40.50.620">
    <property type="entry name" value="HUPs"/>
    <property type="match status" value="1"/>
</dbReference>
<dbReference type="NCBIfam" id="TIGR00125">
    <property type="entry name" value="cyt_tran_rel"/>
    <property type="match status" value="1"/>
</dbReference>
<keyword evidence="2" id="KW-0548">Nucleotidyltransferase</keyword>
<dbReference type="Proteomes" id="UP000596004">
    <property type="component" value="Chromosome"/>
</dbReference>
<name>A0A7T9DK84_9ARCH</name>